<dbReference type="SUPFAM" id="SSF51735">
    <property type="entry name" value="NAD(P)-binding Rossmann-fold domains"/>
    <property type="match status" value="1"/>
</dbReference>
<dbReference type="KEGG" id="mmc:Mmcs_1789"/>
<dbReference type="Gene3D" id="3.40.50.720">
    <property type="entry name" value="NAD(P)-binding Rossmann-like Domain"/>
    <property type="match status" value="1"/>
</dbReference>
<organism evidence="2">
    <name type="scientific">Mycobacterium sp. (strain MCS)</name>
    <dbReference type="NCBI Taxonomy" id="164756"/>
    <lineage>
        <taxon>Bacteria</taxon>
        <taxon>Bacillati</taxon>
        <taxon>Actinomycetota</taxon>
        <taxon>Actinomycetes</taxon>
        <taxon>Mycobacteriales</taxon>
        <taxon>Mycobacteriaceae</taxon>
        <taxon>Mycobacterium</taxon>
    </lineage>
</organism>
<dbReference type="InterPro" id="IPR001509">
    <property type="entry name" value="Epimerase_deHydtase"/>
</dbReference>
<feature type="domain" description="NAD-dependent epimerase/dehydratase" evidence="1">
    <location>
        <begin position="14"/>
        <end position="239"/>
    </location>
</feature>
<gene>
    <name evidence="2" type="ordered locus">Mmcs_1789</name>
</gene>
<evidence type="ECO:0000313" key="2">
    <source>
        <dbReference type="EMBL" id="ABG07898.1"/>
    </source>
</evidence>
<dbReference type="PANTHER" id="PTHR48079:SF6">
    <property type="entry name" value="NAD(P)-BINDING DOMAIN-CONTAINING PROTEIN-RELATED"/>
    <property type="match status" value="1"/>
</dbReference>
<accession>A0A5Q5BHY8</accession>
<dbReference type="EMBL" id="CP000384">
    <property type="protein sequence ID" value="ABG07898.1"/>
    <property type="molecule type" value="Genomic_DNA"/>
</dbReference>
<proteinExistence type="predicted"/>
<dbReference type="GO" id="GO:0005737">
    <property type="term" value="C:cytoplasm"/>
    <property type="evidence" value="ECO:0007669"/>
    <property type="project" value="TreeGrafter"/>
</dbReference>
<name>A0A5Q5BHY8_MYCSS</name>
<reference evidence="2" key="1">
    <citation type="submission" date="2006-06" db="EMBL/GenBank/DDBJ databases">
        <title>Complete sequence of chromosome of Mycobacterium sp. MCS.</title>
        <authorList>
            <consortium name="US DOE Joint Genome Institute"/>
            <person name="Copeland A."/>
            <person name="Lucas S."/>
            <person name="Lapidus A."/>
            <person name="Barry K."/>
            <person name="Detter J.C."/>
            <person name="Glavina del Rio T."/>
            <person name="Hammon N."/>
            <person name="Israni S."/>
            <person name="Dalin E."/>
            <person name="Tice H."/>
            <person name="Pitluck S."/>
            <person name="Martinez M."/>
            <person name="Schmutz J."/>
            <person name="Larimer F."/>
            <person name="Land M."/>
            <person name="Hauser L."/>
            <person name="Kyrpides N."/>
            <person name="Kim E."/>
            <person name="Miller C.D."/>
            <person name="Hughes J.E."/>
            <person name="Anderson A.J."/>
            <person name="Sims R.C."/>
            <person name="Richardson P."/>
        </authorList>
    </citation>
    <scope>NUCLEOTIDE SEQUENCE [LARGE SCALE GENOMIC DNA]</scope>
    <source>
        <strain evidence="2">MCS</strain>
    </source>
</reference>
<sequence length="346" mass="36841">MGSAMDGAQARKRALVLGASGNVGAAVVRHLVADGDDVRVLLRRSSSTRGIDGLDVDRRYGDIFDTEAVAAAMADRDVVFYCVVDTRAHLADPAPLFATNVEGLRGVLDIAARADLKRFVFLSTIGTIAVGADGAAVDEDTPFNWSGKGGPYIESRRQAEDLVLRCARERGLPAVAMCVSNPYGPPDWNPRQGALVALAAFGKMPCYIRGVGAEVVDIDDAARALVSAAERGRVGERYIVSERYMSQREMLTLAAEAAGATPPRFGIPMALVHAFAAVAGMSNRLFGTDLPINPAAARLIALTSPADHGKATRDLGWRPGPTADAIRRAARSYVERRDRNEQVVAL</sequence>
<protein>
    <submittedName>
        <fullName evidence="2">NAD-dependent epimerase/dehydratase</fullName>
    </submittedName>
</protein>
<evidence type="ECO:0000259" key="1">
    <source>
        <dbReference type="Pfam" id="PF01370"/>
    </source>
</evidence>
<dbReference type="GO" id="GO:0004029">
    <property type="term" value="F:aldehyde dehydrogenase (NAD+) activity"/>
    <property type="evidence" value="ECO:0007669"/>
    <property type="project" value="TreeGrafter"/>
</dbReference>
<dbReference type="PANTHER" id="PTHR48079">
    <property type="entry name" value="PROTEIN YEEZ"/>
    <property type="match status" value="1"/>
</dbReference>
<dbReference type="AlphaFoldDB" id="A0A5Q5BHY8"/>
<dbReference type="InterPro" id="IPR051783">
    <property type="entry name" value="NAD(P)-dependent_oxidoreduct"/>
</dbReference>
<dbReference type="InterPro" id="IPR036291">
    <property type="entry name" value="NAD(P)-bd_dom_sf"/>
</dbReference>
<dbReference type="Pfam" id="PF01370">
    <property type="entry name" value="Epimerase"/>
    <property type="match status" value="1"/>
</dbReference>